<organism evidence="1 2">
    <name type="scientific">Nonomuraea marmarensis</name>
    <dbReference type="NCBI Taxonomy" id="3351344"/>
    <lineage>
        <taxon>Bacteria</taxon>
        <taxon>Bacillati</taxon>
        <taxon>Actinomycetota</taxon>
        <taxon>Actinomycetes</taxon>
        <taxon>Streptosporangiales</taxon>
        <taxon>Streptosporangiaceae</taxon>
        <taxon>Nonomuraea</taxon>
    </lineage>
</organism>
<reference evidence="1 2" key="1">
    <citation type="submission" date="2024-10" db="EMBL/GenBank/DDBJ databases">
        <authorList>
            <person name="Topkara A.R."/>
            <person name="Saygin H."/>
        </authorList>
    </citation>
    <scope>NUCLEOTIDE SEQUENCE [LARGE SCALE GENOMIC DNA]</scope>
    <source>
        <strain evidence="1 2">M3C6</strain>
    </source>
</reference>
<dbReference type="Gene3D" id="3.40.470.10">
    <property type="entry name" value="Uracil-DNA glycosylase-like domain"/>
    <property type="match status" value="1"/>
</dbReference>
<proteinExistence type="predicted"/>
<name>A0ABW7AUY0_9ACTN</name>
<dbReference type="EMBL" id="JBICRM010000041">
    <property type="protein sequence ID" value="MFG1709898.1"/>
    <property type="molecule type" value="Genomic_DNA"/>
</dbReference>
<dbReference type="RefSeq" id="WP_393175155.1">
    <property type="nucleotide sequence ID" value="NZ_JBICRM010000041.1"/>
</dbReference>
<sequence length="71" mass="7963">MYPHGYSPRAYRAAYERPKARIGPQDEPVGGARVWVLPNPSGLNAHWTLATIAGELRRLRASYLAAKSWDQ</sequence>
<evidence type="ECO:0000313" key="1">
    <source>
        <dbReference type="EMBL" id="MFG1709898.1"/>
    </source>
</evidence>
<accession>A0ABW7AUY0</accession>
<gene>
    <name evidence="1" type="ORF">ACFLIM_42715</name>
</gene>
<dbReference type="InterPro" id="IPR036895">
    <property type="entry name" value="Uracil-DNA_glycosylase-like_sf"/>
</dbReference>
<dbReference type="Proteomes" id="UP001603978">
    <property type="component" value="Unassembled WGS sequence"/>
</dbReference>
<keyword evidence="2" id="KW-1185">Reference proteome</keyword>
<protein>
    <submittedName>
        <fullName evidence="1">Uncharacterized protein</fullName>
    </submittedName>
</protein>
<evidence type="ECO:0000313" key="2">
    <source>
        <dbReference type="Proteomes" id="UP001603978"/>
    </source>
</evidence>
<comment type="caution">
    <text evidence="1">The sequence shown here is derived from an EMBL/GenBank/DDBJ whole genome shotgun (WGS) entry which is preliminary data.</text>
</comment>
<dbReference type="SUPFAM" id="SSF52141">
    <property type="entry name" value="Uracil-DNA glycosylase-like"/>
    <property type="match status" value="1"/>
</dbReference>